<name>M7Z3S6_TRIUA</name>
<protein>
    <submittedName>
        <fullName evidence="2">Uncharacterized protein</fullName>
    </submittedName>
</protein>
<evidence type="ECO:0000313" key="2">
    <source>
        <dbReference type="EMBL" id="EMS47015.1"/>
    </source>
</evidence>
<sequence>MELRNAASISAEALLLSKDMAYSITMASQGSLIPPSRPAKPNTSSDIRGSSLKTTVLSNPVIAISAAADQVSLFLPRTTILCHFSAS</sequence>
<feature type="region of interest" description="Disordered" evidence="1">
    <location>
        <begin position="30"/>
        <end position="50"/>
    </location>
</feature>
<dbReference type="AlphaFoldDB" id="M7Z3S6"/>
<dbReference type="EMBL" id="KD266556">
    <property type="protein sequence ID" value="EMS47015.1"/>
    <property type="molecule type" value="Genomic_DNA"/>
</dbReference>
<evidence type="ECO:0000256" key="1">
    <source>
        <dbReference type="SAM" id="MobiDB-lite"/>
    </source>
</evidence>
<accession>M7Z3S6</accession>
<reference evidence="2" key="1">
    <citation type="journal article" date="2013" name="Nature">
        <title>Draft genome of the wheat A-genome progenitor Triticum urartu.</title>
        <authorList>
            <person name="Ling H.Q."/>
            <person name="Zhao S."/>
            <person name="Liu D."/>
            <person name="Wang J."/>
            <person name="Sun H."/>
            <person name="Zhang C."/>
            <person name="Fan H."/>
            <person name="Li D."/>
            <person name="Dong L."/>
            <person name="Tao Y."/>
            <person name="Gao C."/>
            <person name="Wu H."/>
            <person name="Li Y."/>
            <person name="Cui Y."/>
            <person name="Guo X."/>
            <person name="Zheng S."/>
            <person name="Wang B."/>
            <person name="Yu K."/>
            <person name="Liang Q."/>
            <person name="Yang W."/>
            <person name="Lou X."/>
            <person name="Chen J."/>
            <person name="Feng M."/>
            <person name="Jian J."/>
            <person name="Zhang X."/>
            <person name="Luo G."/>
            <person name="Jiang Y."/>
            <person name="Liu J."/>
            <person name="Wang Z."/>
            <person name="Sha Y."/>
            <person name="Zhang B."/>
            <person name="Wu H."/>
            <person name="Tang D."/>
            <person name="Shen Q."/>
            <person name="Xue P."/>
            <person name="Zou S."/>
            <person name="Wang X."/>
            <person name="Liu X."/>
            <person name="Wang F."/>
            <person name="Yang Y."/>
            <person name="An X."/>
            <person name="Dong Z."/>
            <person name="Zhang K."/>
            <person name="Zhang X."/>
            <person name="Luo M.C."/>
            <person name="Dvorak J."/>
            <person name="Tong Y."/>
            <person name="Wang J."/>
            <person name="Yang H."/>
            <person name="Li Z."/>
            <person name="Wang D."/>
            <person name="Zhang A."/>
            <person name="Wang J."/>
        </authorList>
    </citation>
    <scope>NUCLEOTIDE SEQUENCE</scope>
</reference>
<gene>
    <name evidence="2" type="ORF">TRIUR3_00052</name>
</gene>
<organism evidence="2">
    <name type="scientific">Triticum urartu</name>
    <name type="common">Red wild einkorn</name>
    <name type="synonym">Crithodium urartu</name>
    <dbReference type="NCBI Taxonomy" id="4572"/>
    <lineage>
        <taxon>Eukaryota</taxon>
        <taxon>Viridiplantae</taxon>
        <taxon>Streptophyta</taxon>
        <taxon>Embryophyta</taxon>
        <taxon>Tracheophyta</taxon>
        <taxon>Spermatophyta</taxon>
        <taxon>Magnoliopsida</taxon>
        <taxon>Liliopsida</taxon>
        <taxon>Poales</taxon>
        <taxon>Poaceae</taxon>
        <taxon>BOP clade</taxon>
        <taxon>Pooideae</taxon>
        <taxon>Triticodae</taxon>
        <taxon>Triticeae</taxon>
        <taxon>Triticinae</taxon>
        <taxon>Triticum</taxon>
    </lineage>
</organism>
<feature type="compositionally biased region" description="Polar residues" evidence="1">
    <location>
        <begin position="41"/>
        <end position="50"/>
    </location>
</feature>
<proteinExistence type="predicted"/>